<dbReference type="EMBL" id="BMXF01000001">
    <property type="protein sequence ID" value="GHB54271.1"/>
    <property type="molecule type" value="Genomic_DNA"/>
</dbReference>
<dbReference type="InterPro" id="IPR050738">
    <property type="entry name" value="Sulfatase"/>
</dbReference>
<evidence type="ECO:0000313" key="4">
    <source>
        <dbReference type="EMBL" id="GHB54271.1"/>
    </source>
</evidence>
<evidence type="ECO:0000256" key="1">
    <source>
        <dbReference type="ARBA" id="ARBA00008779"/>
    </source>
</evidence>
<comment type="similarity">
    <text evidence="1">Belongs to the sulfatase family.</text>
</comment>
<evidence type="ECO:0000256" key="2">
    <source>
        <dbReference type="ARBA" id="ARBA00022801"/>
    </source>
</evidence>
<dbReference type="GO" id="GO:0004065">
    <property type="term" value="F:arylsulfatase activity"/>
    <property type="evidence" value="ECO:0007669"/>
    <property type="project" value="TreeGrafter"/>
</dbReference>
<dbReference type="InterPro" id="IPR000917">
    <property type="entry name" value="Sulfatase_N"/>
</dbReference>
<name>A0A8J3D522_9BACT</name>
<dbReference type="PANTHER" id="PTHR42693">
    <property type="entry name" value="ARYLSULFATASE FAMILY MEMBER"/>
    <property type="match status" value="1"/>
</dbReference>
<sequence length="456" mass="52184">MIYLFLMHFLLSWLAFPEKSKSAEKPNFIILLVDDQRWDALSYGKNTYFTTPELAKLAAQGTYFPDAFVTLSICTPSRAAILSGQYGSRNGVMDMGSRLKDEPNALGNIMKNNGYATAVFGKWHLPNQPDNLGFDYSFIFKGITTYWDVDFLENGKKKSTDGFVDDQTIDQTVDYLKKRDDRPFFLFVNTFAPHMDENYDWPIKAAERSHFDQQAAPLPADWNTDFEGKPAYLKSERPHQRALEYGYDRPDSIRSHVYKYAAANYAMDQAVGRLSKYLTDEKLLDNTYLIVLGDNGWFMAEHGLTSKVLAYEESMRVPFFVLGPKVAVQKSDEMVLNVDLYPTILDLAGIQKTIHSQSISLKKQLSSQGKPKRNHVFYEAPVPVHGTYPHYAIRTKTWKYIVTYHPEKARELYSEELYDLRNDPKELKNLAADSGSAKVLAQLRKTAQKEIQNSNQ</sequence>
<dbReference type="Pfam" id="PF00884">
    <property type="entry name" value="Sulfatase"/>
    <property type="match status" value="1"/>
</dbReference>
<proteinExistence type="inferred from homology"/>
<gene>
    <name evidence="4" type="primary">mdsA</name>
    <name evidence="4" type="ORF">GCM10007390_04040</name>
</gene>
<reference evidence="4 5" key="1">
    <citation type="journal article" date="2014" name="Int. J. Syst. Evol. Microbiol.">
        <title>Complete genome sequence of Corynebacterium casei LMG S-19264T (=DSM 44701T), isolated from a smear-ripened cheese.</title>
        <authorList>
            <consortium name="US DOE Joint Genome Institute (JGI-PGF)"/>
            <person name="Walter F."/>
            <person name="Albersmeier A."/>
            <person name="Kalinowski J."/>
            <person name="Ruckert C."/>
        </authorList>
    </citation>
    <scope>NUCLEOTIDE SEQUENCE [LARGE SCALE GENOMIC DNA]</scope>
    <source>
        <strain evidence="4 5">KCTC 12866</strain>
    </source>
</reference>
<evidence type="ECO:0000259" key="3">
    <source>
        <dbReference type="Pfam" id="PF00884"/>
    </source>
</evidence>
<dbReference type="Proteomes" id="UP000598271">
    <property type="component" value="Unassembled WGS sequence"/>
</dbReference>
<evidence type="ECO:0000313" key="5">
    <source>
        <dbReference type="Proteomes" id="UP000598271"/>
    </source>
</evidence>
<accession>A0A8J3D522</accession>
<keyword evidence="2" id="KW-0378">Hydrolase</keyword>
<dbReference type="InterPro" id="IPR017850">
    <property type="entry name" value="Alkaline_phosphatase_core_sf"/>
</dbReference>
<protein>
    <submittedName>
        <fullName evidence="4">Acetylglucosamine-6-sulfatase</fullName>
    </submittedName>
</protein>
<dbReference type="AlphaFoldDB" id="A0A8J3D522"/>
<keyword evidence="5" id="KW-1185">Reference proteome</keyword>
<comment type="caution">
    <text evidence="4">The sequence shown here is derived from an EMBL/GenBank/DDBJ whole genome shotgun (WGS) entry which is preliminary data.</text>
</comment>
<organism evidence="4 5">
    <name type="scientific">Persicitalea jodogahamensis</name>
    <dbReference type="NCBI Taxonomy" id="402147"/>
    <lineage>
        <taxon>Bacteria</taxon>
        <taxon>Pseudomonadati</taxon>
        <taxon>Bacteroidota</taxon>
        <taxon>Cytophagia</taxon>
        <taxon>Cytophagales</taxon>
        <taxon>Spirosomataceae</taxon>
        <taxon>Persicitalea</taxon>
    </lineage>
</organism>
<dbReference type="SUPFAM" id="SSF53649">
    <property type="entry name" value="Alkaline phosphatase-like"/>
    <property type="match status" value="1"/>
</dbReference>
<dbReference type="Gene3D" id="3.40.720.10">
    <property type="entry name" value="Alkaline Phosphatase, subunit A"/>
    <property type="match status" value="1"/>
</dbReference>
<dbReference type="RefSeq" id="WP_189562684.1">
    <property type="nucleotide sequence ID" value="NZ_BMXF01000001.1"/>
</dbReference>
<feature type="domain" description="Sulfatase N-terminal" evidence="3">
    <location>
        <begin position="26"/>
        <end position="350"/>
    </location>
</feature>
<dbReference type="PANTHER" id="PTHR42693:SF53">
    <property type="entry name" value="ENDO-4-O-SULFATASE"/>
    <property type="match status" value="1"/>
</dbReference>